<accession>A0A4R4PX98</accession>
<dbReference type="PROSITE" id="PS51186">
    <property type="entry name" value="GNAT"/>
    <property type="match status" value="1"/>
</dbReference>
<dbReference type="Pfam" id="PF00583">
    <property type="entry name" value="Acetyltransf_1"/>
    <property type="match status" value="1"/>
</dbReference>
<dbReference type="InterPro" id="IPR000182">
    <property type="entry name" value="GNAT_dom"/>
</dbReference>
<evidence type="ECO:0000259" key="3">
    <source>
        <dbReference type="PROSITE" id="PS51186"/>
    </source>
</evidence>
<name>A0A4R4PX98_9ACTN</name>
<dbReference type="AlphaFoldDB" id="A0A4R4PX98"/>
<dbReference type="InterPro" id="IPR050832">
    <property type="entry name" value="Bact_Acetyltransf"/>
</dbReference>
<gene>
    <name evidence="4" type="ORF">E1261_21400</name>
</gene>
<keyword evidence="2" id="KW-0012">Acyltransferase</keyword>
<dbReference type="GO" id="GO:0016747">
    <property type="term" value="F:acyltransferase activity, transferring groups other than amino-acyl groups"/>
    <property type="evidence" value="ECO:0007669"/>
    <property type="project" value="InterPro"/>
</dbReference>
<dbReference type="EMBL" id="SMKA01000100">
    <property type="protein sequence ID" value="TDC26999.1"/>
    <property type="molecule type" value="Genomic_DNA"/>
</dbReference>
<dbReference type="Gene3D" id="3.40.630.30">
    <property type="match status" value="1"/>
</dbReference>
<organism evidence="4 5">
    <name type="scientific">Kribbella albertanoniae</name>
    <dbReference type="NCBI Taxonomy" id="1266829"/>
    <lineage>
        <taxon>Bacteria</taxon>
        <taxon>Bacillati</taxon>
        <taxon>Actinomycetota</taxon>
        <taxon>Actinomycetes</taxon>
        <taxon>Propionibacteriales</taxon>
        <taxon>Kribbellaceae</taxon>
        <taxon>Kribbella</taxon>
    </lineage>
</organism>
<dbReference type="InterPro" id="IPR016181">
    <property type="entry name" value="Acyl_CoA_acyltransferase"/>
</dbReference>
<dbReference type="OrthoDB" id="6182349at2"/>
<dbReference type="SUPFAM" id="SSF55729">
    <property type="entry name" value="Acyl-CoA N-acyltransferases (Nat)"/>
    <property type="match status" value="1"/>
</dbReference>
<evidence type="ECO:0000256" key="1">
    <source>
        <dbReference type="ARBA" id="ARBA00022679"/>
    </source>
</evidence>
<evidence type="ECO:0000313" key="5">
    <source>
        <dbReference type="Proteomes" id="UP000295075"/>
    </source>
</evidence>
<protein>
    <submittedName>
        <fullName evidence="4">GNAT family N-acetyltransferase</fullName>
    </submittedName>
</protein>
<comment type="caution">
    <text evidence="4">The sequence shown here is derived from an EMBL/GenBank/DDBJ whole genome shotgun (WGS) entry which is preliminary data.</text>
</comment>
<keyword evidence="5" id="KW-1185">Reference proteome</keyword>
<sequence>MKLRPLVPADYASVLALNTTAAGLVDPLGLDRLDWLRLIAAHAVVVEDDGRPIGFVLTFTPGSAHDGLEYGWFAANYADRFLFVDRIVVDADRRRQGVASTVYRAIERAAQPFSRVVTRVRSDIPDNPGLAFHAARGYKQVDTRPNPSGGTMALLVKEL</sequence>
<dbReference type="CDD" id="cd04301">
    <property type="entry name" value="NAT_SF"/>
    <property type="match status" value="1"/>
</dbReference>
<dbReference type="PANTHER" id="PTHR43877">
    <property type="entry name" value="AMINOALKYLPHOSPHONATE N-ACETYLTRANSFERASE-RELATED-RELATED"/>
    <property type="match status" value="1"/>
</dbReference>
<reference evidence="4 5" key="1">
    <citation type="submission" date="2019-03" db="EMBL/GenBank/DDBJ databases">
        <title>Draft genome sequences of novel Actinobacteria.</title>
        <authorList>
            <person name="Sahin N."/>
            <person name="Ay H."/>
            <person name="Saygin H."/>
        </authorList>
    </citation>
    <scope>NUCLEOTIDE SEQUENCE [LARGE SCALE GENOMIC DNA]</scope>
    <source>
        <strain evidence="4 5">JCM 30547</strain>
    </source>
</reference>
<proteinExistence type="predicted"/>
<dbReference type="Proteomes" id="UP000295075">
    <property type="component" value="Unassembled WGS sequence"/>
</dbReference>
<feature type="domain" description="N-acetyltransferase" evidence="3">
    <location>
        <begin position="1"/>
        <end position="159"/>
    </location>
</feature>
<keyword evidence="1 4" id="KW-0808">Transferase</keyword>
<evidence type="ECO:0000256" key="2">
    <source>
        <dbReference type="ARBA" id="ARBA00023315"/>
    </source>
</evidence>
<dbReference type="RefSeq" id="WP_132409130.1">
    <property type="nucleotide sequence ID" value="NZ_SMKA01000100.1"/>
</dbReference>
<evidence type="ECO:0000313" key="4">
    <source>
        <dbReference type="EMBL" id="TDC26999.1"/>
    </source>
</evidence>